<evidence type="ECO:0000313" key="7">
    <source>
        <dbReference type="Proteomes" id="UP000677054"/>
    </source>
</evidence>
<dbReference type="EMBL" id="LR899722">
    <property type="protein sequence ID" value="CAD7242015.1"/>
    <property type="molecule type" value="Genomic_DNA"/>
</dbReference>
<proteinExistence type="predicted"/>
<keyword evidence="4 5" id="KW-0472">Membrane</keyword>
<evidence type="ECO:0000256" key="4">
    <source>
        <dbReference type="ARBA" id="ARBA00023136"/>
    </source>
</evidence>
<evidence type="ECO:0000256" key="5">
    <source>
        <dbReference type="SAM" id="Phobius"/>
    </source>
</evidence>
<feature type="transmembrane region" description="Helical" evidence="5">
    <location>
        <begin position="59"/>
        <end position="82"/>
    </location>
</feature>
<keyword evidence="2 5" id="KW-0812">Transmembrane</keyword>
<evidence type="ECO:0000313" key="6">
    <source>
        <dbReference type="EMBL" id="CAD7242015.1"/>
    </source>
</evidence>
<feature type="transmembrane region" description="Helical" evidence="5">
    <location>
        <begin position="172"/>
        <end position="193"/>
    </location>
</feature>
<protein>
    <recommendedName>
        <fullName evidence="8">Lipoma HMGIC fusion partner-like 2 protein</fullName>
    </recommendedName>
</protein>
<feature type="transmembrane region" description="Helical" evidence="5">
    <location>
        <begin position="256"/>
        <end position="276"/>
    </location>
</feature>
<dbReference type="Proteomes" id="UP000677054">
    <property type="component" value="Unassembled WGS sequence"/>
</dbReference>
<sequence>MSHPAMGRKRRGKGERRGRCYASLLLPPSLIRFLVALRGTIGDAMCGGDRLVIVTTRTILWSLLSVASSLGLLASVLSPQWLLGPLPESSLRFNRSGTDVEGGRGSEGERLWRSLSLWLQCHMVDRGLRDYDWILRKAEDPGKVHISPNCSPFVSFPDFKADNDHFPHAWKVSVIFLALGVVLSTCLAFSSFFCSCLQSVCKKSLFPIAGFLQALAGLMLIVSLVLFPAGWTGQRVKEVCGARVAPFTISTCSLGWGFMLACGSTLLTLMTAWLSIEADKSTSSDKVQHKIDKGRTFICLL</sequence>
<dbReference type="AlphaFoldDB" id="A0A7R8X6P9"/>
<dbReference type="PANTHER" id="PTHR12489">
    <property type="entry name" value="LIPOMA HMGIC FUSION PARTNER-LIKE PROTEIN"/>
    <property type="match status" value="1"/>
</dbReference>
<evidence type="ECO:0000256" key="1">
    <source>
        <dbReference type="ARBA" id="ARBA00004141"/>
    </source>
</evidence>
<accession>A0A7R8X6P9</accession>
<reference evidence="6" key="1">
    <citation type="submission" date="2020-11" db="EMBL/GenBank/DDBJ databases">
        <authorList>
            <person name="Tran Van P."/>
        </authorList>
    </citation>
    <scope>NUCLEOTIDE SEQUENCE</scope>
</reference>
<keyword evidence="7" id="KW-1185">Reference proteome</keyword>
<dbReference type="EMBL" id="CAJPEV010000205">
    <property type="protein sequence ID" value="CAG0882339.1"/>
    <property type="molecule type" value="Genomic_DNA"/>
</dbReference>
<name>A0A7R8X6P9_9CRUS</name>
<dbReference type="GO" id="GO:0016020">
    <property type="term" value="C:membrane"/>
    <property type="evidence" value="ECO:0007669"/>
    <property type="project" value="UniProtKB-SubCell"/>
</dbReference>
<keyword evidence="3 5" id="KW-1133">Transmembrane helix</keyword>
<evidence type="ECO:0000256" key="3">
    <source>
        <dbReference type="ARBA" id="ARBA00022989"/>
    </source>
</evidence>
<dbReference type="Pfam" id="PF10242">
    <property type="entry name" value="L_HMGIC_fpl"/>
    <property type="match status" value="1"/>
</dbReference>
<gene>
    <name evidence="6" type="ORF">DSTB1V02_LOCUS1990</name>
</gene>
<comment type="subcellular location">
    <subcellularLocation>
        <location evidence="1">Membrane</location>
        <topology evidence="1">Multi-pass membrane protein</topology>
    </subcellularLocation>
</comment>
<evidence type="ECO:0000256" key="2">
    <source>
        <dbReference type="ARBA" id="ARBA00022692"/>
    </source>
</evidence>
<organism evidence="6">
    <name type="scientific">Darwinula stevensoni</name>
    <dbReference type="NCBI Taxonomy" id="69355"/>
    <lineage>
        <taxon>Eukaryota</taxon>
        <taxon>Metazoa</taxon>
        <taxon>Ecdysozoa</taxon>
        <taxon>Arthropoda</taxon>
        <taxon>Crustacea</taxon>
        <taxon>Oligostraca</taxon>
        <taxon>Ostracoda</taxon>
        <taxon>Podocopa</taxon>
        <taxon>Podocopida</taxon>
        <taxon>Darwinulocopina</taxon>
        <taxon>Darwinuloidea</taxon>
        <taxon>Darwinulidae</taxon>
        <taxon>Darwinula</taxon>
    </lineage>
</organism>
<dbReference type="PANTHER" id="PTHR12489:SF19">
    <property type="entry name" value="LHFPL TETRASPAN SUBFAMILY MEMBER 2 PROTEIN"/>
    <property type="match status" value="1"/>
</dbReference>
<dbReference type="InterPro" id="IPR019372">
    <property type="entry name" value="LHFPL"/>
</dbReference>
<evidence type="ECO:0008006" key="8">
    <source>
        <dbReference type="Google" id="ProtNLM"/>
    </source>
</evidence>
<dbReference type="OrthoDB" id="5873721at2759"/>
<dbReference type="Gene3D" id="1.20.140.150">
    <property type="match status" value="1"/>
</dbReference>
<feature type="transmembrane region" description="Helical" evidence="5">
    <location>
        <begin position="205"/>
        <end position="227"/>
    </location>
</feature>